<evidence type="ECO:0000259" key="1">
    <source>
        <dbReference type="Pfam" id="PF02627"/>
    </source>
</evidence>
<protein>
    <submittedName>
        <fullName evidence="2">4-carboxymuconolactone decarboxylase</fullName>
    </submittedName>
</protein>
<dbReference type="GO" id="GO:0051920">
    <property type="term" value="F:peroxiredoxin activity"/>
    <property type="evidence" value="ECO:0007669"/>
    <property type="project" value="InterPro"/>
</dbReference>
<name>A0A0G3BSG7_9BURK</name>
<accession>A0A0G3BSG7</accession>
<reference evidence="2 3" key="1">
    <citation type="submission" date="2015-05" db="EMBL/GenBank/DDBJ databases">
        <authorList>
            <person name="Tang B."/>
            <person name="Yu Y."/>
        </authorList>
    </citation>
    <scope>NUCLEOTIDE SEQUENCE [LARGE SCALE GENOMIC DNA]</scope>
    <source>
        <strain evidence="2 3">DSM 7029</strain>
    </source>
</reference>
<keyword evidence="3" id="KW-1185">Reference proteome</keyword>
<sequence length="135" mass="15011">MNTPQDDTRFERGLALLREIELDLGNEHGLLHGMRVHAPRFKRRTIEMFGDFYAGEQTVDLKTKLLLAVAHASHQASDEGLLEFHIGAALKAGWSQVQVVEVLELAAAFAGWQTAIRAVQIAVRTFEKCASAEKK</sequence>
<evidence type="ECO:0000313" key="2">
    <source>
        <dbReference type="EMBL" id="AKJ30948.1"/>
    </source>
</evidence>
<dbReference type="Pfam" id="PF02627">
    <property type="entry name" value="CMD"/>
    <property type="match status" value="1"/>
</dbReference>
<dbReference type="InterPro" id="IPR003779">
    <property type="entry name" value="CMD-like"/>
</dbReference>
<dbReference type="OrthoDB" id="9801400at2"/>
<dbReference type="InterPro" id="IPR029032">
    <property type="entry name" value="AhpD-like"/>
</dbReference>
<dbReference type="RefSeq" id="WP_047196190.1">
    <property type="nucleotide sequence ID" value="NZ_CP011371.1"/>
</dbReference>
<evidence type="ECO:0000313" key="3">
    <source>
        <dbReference type="Proteomes" id="UP000035352"/>
    </source>
</evidence>
<dbReference type="STRING" id="413882.AAW51_4257"/>
<dbReference type="Proteomes" id="UP000035352">
    <property type="component" value="Chromosome"/>
</dbReference>
<feature type="domain" description="Carboxymuconolactone decarboxylase-like" evidence="1">
    <location>
        <begin position="41"/>
        <end position="122"/>
    </location>
</feature>
<dbReference type="Gene3D" id="1.20.1290.10">
    <property type="entry name" value="AhpD-like"/>
    <property type="match status" value="1"/>
</dbReference>
<dbReference type="EMBL" id="CP011371">
    <property type="protein sequence ID" value="AKJ30948.1"/>
    <property type="molecule type" value="Genomic_DNA"/>
</dbReference>
<proteinExistence type="predicted"/>
<gene>
    <name evidence="2" type="primary">pcaC</name>
    <name evidence="2" type="ORF">AAW51_4257</name>
</gene>
<dbReference type="KEGG" id="pbh:AAW51_4257"/>
<organism evidence="2 3">
    <name type="scientific">Caldimonas brevitalea</name>
    <dbReference type="NCBI Taxonomy" id="413882"/>
    <lineage>
        <taxon>Bacteria</taxon>
        <taxon>Pseudomonadati</taxon>
        <taxon>Pseudomonadota</taxon>
        <taxon>Betaproteobacteria</taxon>
        <taxon>Burkholderiales</taxon>
        <taxon>Sphaerotilaceae</taxon>
        <taxon>Caldimonas</taxon>
    </lineage>
</organism>
<dbReference type="SUPFAM" id="SSF69118">
    <property type="entry name" value="AhpD-like"/>
    <property type="match status" value="1"/>
</dbReference>
<dbReference type="AlphaFoldDB" id="A0A0G3BSG7"/>